<accession>A0A914WHS7</accession>
<reference evidence="4" key="1">
    <citation type="submission" date="2022-11" db="UniProtKB">
        <authorList>
            <consortium name="WormBaseParasite"/>
        </authorList>
    </citation>
    <scope>IDENTIFICATION</scope>
</reference>
<feature type="domain" description="Calcineurin-like phosphoesterase" evidence="2">
    <location>
        <begin position="226"/>
        <end position="396"/>
    </location>
</feature>
<protein>
    <submittedName>
        <fullName evidence="4">Calcineurin-like phosphoesterase domain-containing protein</fullName>
    </submittedName>
</protein>
<keyword evidence="1" id="KW-0472">Membrane</keyword>
<dbReference type="InterPro" id="IPR029052">
    <property type="entry name" value="Metallo-depent_PP-like"/>
</dbReference>
<keyword evidence="3" id="KW-1185">Reference proteome</keyword>
<dbReference type="PANTHER" id="PTHR31302">
    <property type="entry name" value="TRANSMEMBRANE PROTEIN WITH METALLOPHOSPHOESTERASE DOMAIN-RELATED"/>
    <property type="match status" value="1"/>
</dbReference>
<name>A0A914WHS7_9BILA</name>
<organism evidence="3 4">
    <name type="scientific">Plectus sambesii</name>
    <dbReference type="NCBI Taxonomy" id="2011161"/>
    <lineage>
        <taxon>Eukaryota</taxon>
        <taxon>Metazoa</taxon>
        <taxon>Ecdysozoa</taxon>
        <taxon>Nematoda</taxon>
        <taxon>Chromadorea</taxon>
        <taxon>Plectida</taxon>
        <taxon>Plectina</taxon>
        <taxon>Plectoidea</taxon>
        <taxon>Plectidae</taxon>
        <taxon>Plectus</taxon>
    </lineage>
</organism>
<keyword evidence="1" id="KW-0812">Transmembrane</keyword>
<dbReference type="CDD" id="cd07385">
    <property type="entry name" value="MPP_YkuE_C"/>
    <property type="match status" value="1"/>
</dbReference>
<evidence type="ECO:0000259" key="2">
    <source>
        <dbReference type="Pfam" id="PF00149"/>
    </source>
</evidence>
<evidence type="ECO:0000313" key="4">
    <source>
        <dbReference type="WBParaSite" id="PSAMB.scaffold427size51672.g5833.t1"/>
    </source>
</evidence>
<sequence>MPSPTCKAYCLLWICVFAVTYVVGGIAVTSASGHAKGNTTRVVIVLKAELIMLLMSVFIYKRIMALFEPQGNVKPDEDNKLAIAAIEMRLAPYRKIASIATIVWLTLSHLMYFLYYFPDWAQHALFLLSATSLGVWTYLIALLFGFSLVNLATRVVQMSALGTRLIKPLLDIPLIKNLTLNSRLQTQIALFATLFFSLLTFYSCDKVTVKQLSLHLKDTPAQAKGMRLGLISDLHVGGTVGAAEINMVVELANEQQLDAIFIVGDLVDGTVSSLSSMVSPIQHLKAKHGVFFVTGNHEYYYGDANDWTQLLPKYGVKVLQNANHDLNGVCLVGLDDISAEKSGTANHAMDASKAIKGCTPDRPIIALAHNPVSAFNISKITEPRPVDLILSGHTHAGQFYVVAPVVYMLLPFLHGMYNLPNGGRMLVSAGTLYQGPPMKMAGYSELWVITLQ</sequence>
<feature type="transmembrane region" description="Helical" evidence="1">
    <location>
        <begin position="96"/>
        <end position="117"/>
    </location>
</feature>
<proteinExistence type="predicted"/>
<dbReference type="AlphaFoldDB" id="A0A914WHS7"/>
<feature type="transmembrane region" description="Helical" evidence="1">
    <location>
        <begin position="123"/>
        <end position="149"/>
    </location>
</feature>
<dbReference type="InterPro" id="IPR004843">
    <property type="entry name" value="Calcineurin-like_PHP"/>
</dbReference>
<feature type="transmembrane region" description="Helical" evidence="1">
    <location>
        <begin position="42"/>
        <end position="60"/>
    </location>
</feature>
<feature type="transmembrane region" description="Helical" evidence="1">
    <location>
        <begin position="9"/>
        <end position="30"/>
    </location>
</feature>
<evidence type="ECO:0000256" key="1">
    <source>
        <dbReference type="SAM" id="Phobius"/>
    </source>
</evidence>
<dbReference type="Proteomes" id="UP000887566">
    <property type="component" value="Unplaced"/>
</dbReference>
<dbReference type="WBParaSite" id="PSAMB.scaffold427size51672.g5833.t1">
    <property type="protein sequence ID" value="PSAMB.scaffold427size51672.g5833.t1"/>
    <property type="gene ID" value="PSAMB.scaffold427size51672.g5833"/>
</dbReference>
<keyword evidence="1" id="KW-1133">Transmembrane helix</keyword>
<dbReference type="GO" id="GO:0016787">
    <property type="term" value="F:hydrolase activity"/>
    <property type="evidence" value="ECO:0007669"/>
    <property type="project" value="InterPro"/>
</dbReference>
<dbReference type="InterPro" id="IPR051158">
    <property type="entry name" value="Metallophosphoesterase_sf"/>
</dbReference>
<dbReference type="Gene3D" id="3.60.21.10">
    <property type="match status" value="1"/>
</dbReference>
<evidence type="ECO:0000313" key="3">
    <source>
        <dbReference type="Proteomes" id="UP000887566"/>
    </source>
</evidence>
<dbReference type="PANTHER" id="PTHR31302:SF30">
    <property type="entry name" value="CALCINEURIN-LIKE PHOSPHOESTERASE DOMAIN-CONTAINING PROTEIN"/>
    <property type="match status" value="1"/>
</dbReference>
<dbReference type="Pfam" id="PF00149">
    <property type="entry name" value="Metallophos"/>
    <property type="match status" value="1"/>
</dbReference>
<dbReference type="SUPFAM" id="SSF56300">
    <property type="entry name" value="Metallo-dependent phosphatases"/>
    <property type="match status" value="1"/>
</dbReference>